<reference evidence="2 4" key="1">
    <citation type="submission" date="2012-11" db="EMBL/GenBank/DDBJ databases">
        <title>Whole genome sequence of Acetobacter cibinongensis 4H-1.</title>
        <authorList>
            <person name="Azuma Y."/>
            <person name="Higashiura N."/>
            <person name="Hirakawa H."/>
            <person name="Matsushita K."/>
        </authorList>
    </citation>
    <scope>NUCLEOTIDE SEQUENCE [LARGE SCALE GENOMIC DNA]</scope>
    <source>
        <strain evidence="2 4">4H-1</strain>
    </source>
</reference>
<accession>A0A6N3SP58</accession>
<protein>
    <submittedName>
        <fullName evidence="2">Uncharacterized protein</fullName>
    </submittedName>
</protein>
<name>A0A0D6N5Z6_9PROT</name>
<dbReference type="InterPro" id="IPR006311">
    <property type="entry name" value="TAT_signal"/>
</dbReference>
<dbReference type="AlphaFoldDB" id="A0A0D6N5Z6"/>
<dbReference type="PROSITE" id="PS51318">
    <property type="entry name" value="TAT"/>
    <property type="match status" value="1"/>
</dbReference>
<accession>A0A0D6N5Z6</accession>
<feature type="signal peptide" evidence="1">
    <location>
        <begin position="1"/>
        <end position="27"/>
    </location>
</feature>
<evidence type="ECO:0000313" key="3">
    <source>
        <dbReference type="EMBL" id="GEL58587.1"/>
    </source>
</evidence>
<reference evidence="3 5" key="2">
    <citation type="submission" date="2019-07" db="EMBL/GenBank/DDBJ databases">
        <title>Whole genome shotgun sequence of Acetobacter cibinongensis NBRC 16605.</title>
        <authorList>
            <person name="Hosoyama A."/>
            <person name="Uohara A."/>
            <person name="Ohji S."/>
            <person name="Ichikawa N."/>
        </authorList>
    </citation>
    <scope>NUCLEOTIDE SEQUENCE [LARGE SCALE GENOMIC DNA]</scope>
    <source>
        <strain evidence="3 5">NBRC 16605</strain>
    </source>
</reference>
<organism evidence="2 4">
    <name type="scientific">Acetobacter cibinongensis</name>
    <dbReference type="NCBI Taxonomy" id="146475"/>
    <lineage>
        <taxon>Bacteria</taxon>
        <taxon>Pseudomonadati</taxon>
        <taxon>Pseudomonadota</taxon>
        <taxon>Alphaproteobacteria</taxon>
        <taxon>Acetobacterales</taxon>
        <taxon>Acetobacteraceae</taxon>
        <taxon>Acetobacter</taxon>
    </lineage>
</organism>
<sequence length="142" mass="15137">MSKLPISRRGVLASPLFATAAAVPAIAAPSPAEEPDAALLEALARYWQAERAVLAMEAGVEPPATSPAYPAWEAKFDALISQRSKAIAQMADLRAMTAEGQQGKATVLERHLPLCLRWYDCGDDPEIKLALSLARDVGRNAA</sequence>
<gene>
    <name evidence="2" type="ORF">Abci_017_100</name>
    <name evidence="3" type="ORF">ACI01nite_11890</name>
</gene>
<feature type="chain" id="PRO_5030005805" evidence="1">
    <location>
        <begin position="28"/>
        <end position="142"/>
    </location>
</feature>
<dbReference type="RefSeq" id="WP_244877638.1">
    <property type="nucleotide sequence ID" value="NZ_BAMV01000017.1"/>
</dbReference>
<keyword evidence="5" id="KW-1185">Reference proteome</keyword>
<dbReference type="EMBL" id="BAMV01000017">
    <property type="protein sequence ID" value="GAN60916.1"/>
    <property type="molecule type" value="Genomic_DNA"/>
</dbReference>
<proteinExistence type="predicted"/>
<keyword evidence="1" id="KW-0732">Signal</keyword>
<evidence type="ECO:0000313" key="5">
    <source>
        <dbReference type="Proteomes" id="UP000321891"/>
    </source>
</evidence>
<dbReference type="STRING" id="1231339.Abci_017_100"/>
<dbReference type="Proteomes" id="UP000032671">
    <property type="component" value="Unassembled WGS sequence"/>
</dbReference>
<evidence type="ECO:0000313" key="2">
    <source>
        <dbReference type="EMBL" id="GAN60916.1"/>
    </source>
</evidence>
<comment type="caution">
    <text evidence="2">The sequence shown here is derived from an EMBL/GenBank/DDBJ whole genome shotgun (WGS) entry which is preliminary data.</text>
</comment>
<dbReference type="EMBL" id="BJVU01000003">
    <property type="protein sequence ID" value="GEL58587.1"/>
    <property type="molecule type" value="Genomic_DNA"/>
</dbReference>
<evidence type="ECO:0000256" key="1">
    <source>
        <dbReference type="SAM" id="SignalP"/>
    </source>
</evidence>
<evidence type="ECO:0000313" key="4">
    <source>
        <dbReference type="Proteomes" id="UP000032671"/>
    </source>
</evidence>
<dbReference type="Proteomes" id="UP000321891">
    <property type="component" value="Unassembled WGS sequence"/>
</dbReference>